<keyword evidence="2" id="KW-0238">DNA-binding</keyword>
<organism evidence="5">
    <name type="scientific">hydrothermal vent metagenome</name>
    <dbReference type="NCBI Taxonomy" id="652676"/>
    <lineage>
        <taxon>unclassified sequences</taxon>
        <taxon>metagenomes</taxon>
        <taxon>ecological metagenomes</taxon>
    </lineage>
</organism>
<dbReference type="GO" id="GO:0006313">
    <property type="term" value="P:DNA transposition"/>
    <property type="evidence" value="ECO:0007669"/>
    <property type="project" value="InterPro"/>
</dbReference>
<protein>
    <submittedName>
        <fullName evidence="5">Mobile element protein</fullName>
    </submittedName>
</protein>
<feature type="compositionally biased region" description="Polar residues" evidence="4">
    <location>
        <begin position="64"/>
        <end position="83"/>
    </location>
</feature>
<sequence length="110" mass="12359">HTLRIGEDKQMKKEDLLAIAKEAAKNIKTEHDLSQLTKMLSKITIEAALNAELDDHLGYDKNEVTGSDNSRNGYTSKTIQTEDGQFEIDTPRDRNGNIWGQSKNSKIKSL</sequence>
<evidence type="ECO:0000256" key="4">
    <source>
        <dbReference type="SAM" id="MobiDB-lite"/>
    </source>
</evidence>
<reference evidence="5" key="1">
    <citation type="submission" date="2018-06" db="EMBL/GenBank/DDBJ databases">
        <authorList>
            <person name="Zhirakovskaya E."/>
        </authorList>
    </citation>
    <scope>NUCLEOTIDE SEQUENCE</scope>
</reference>
<dbReference type="Pfam" id="PF00872">
    <property type="entry name" value="Transposase_mut"/>
    <property type="match status" value="1"/>
</dbReference>
<dbReference type="PANTHER" id="PTHR33217:SF5">
    <property type="entry name" value="MUTATOR FAMILY TRANSPOSASE"/>
    <property type="match status" value="1"/>
</dbReference>
<gene>
    <name evidence="5" type="ORF">MNBD_GAMMA05-2075</name>
</gene>
<keyword evidence="3" id="KW-0233">DNA recombination</keyword>
<dbReference type="GO" id="GO:0004803">
    <property type="term" value="F:transposase activity"/>
    <property type="evidence" value="ECO:0007669"/>
    <property type="project" value="InterPro"/>
</dbReference>
<feature type="region of interest" description="Disordered" evidence="4">
    <location>
        <begin position="56"/>
        <end position="110"/>
    </location>
</feature>
<keyword evidence="1" id="KW-0815">Transposition</keyword>
<evidence type="ECO:0000313" key="5">
    <source>
        <dbReference type="EMBL" id="VAW51479.1"/>
    </source>
</evidence>
<dbReference type="InterPro" id="IPR001207">
    <property type="entry name" value="Transposase_mutator"/>
</dbReference>
<accession>A0A3B0WQE9</accession>
<proteinExistence type="predicted"/>
<evidence type="ECO:0000256" key="3">
    <source>
        <dbReference type="ARBA" id="ARBA00023172"/>
    </source>
</evidence>
<dbReference type="EMBL" id="UOFE01000017">
    <property type="protein sequence ID" value="VAW51479.1"/>
    <property type="molecule type" value="Genomic_DNA"/>
</dbReference>
<dbReference type="AlphaFoldDB" id="A0A3B0WQE9"/>
<dbReference type="PANTHER" id="PTHR33217">
    <property type="entry name" value="TRANSPOSASE FOR INSERTION SEQUENCE ELEMENT IS1081"/>
    <property type="match status" value="1"/>
</dbReference>
<name>A0A3B0WQE9_9ZZZZ</name>
<feature type="non-terminal residue" evidence="5">
    <location>
        <position position="1"/>
    </location>
</feature>
<evidence type="ECO:0000256" key="1">
    <source>
        <dbReference type="ARBA" id="ARBA00022578"/>
    </source>
</evidence>
<dbReference type="GO" id="GO:0003677">
    <property type="term" value="F:DNA binding"/>
    <property type="evidence" value="ECO:0007669"/>
    <property type="project" value="UniProtKB-KW"/>
</dbReference>
<evidence type="ECO:0000256" key="2">
    <source>
        <dbReference type="ARBA" id="ARBA00023125"/>
    </source>
</evidence>